<evidence type="ECO:0000256" key="3">
    <source>
        <dbReference type="ARBA" id="ARBA00022741"/>
    </source>
</evidence>
<evidence type="ECO:0000256" key="5">
    <source>
        <dbReference type="ARBA" id="ARBA00022967"/>
    </source>
</evidence>
<dbReference type="PROSITE" id="PS00154">
    <property type="entry name" value="ATPASE_E1_E2"/>
    <property type="match status" value="1"/>
</dbReference>
<evidence type="ECO:0000256" key="9">
    <source>
        <dbReference type="SAM" id="MobiDB-lite"/>
    </source>
</evidence>
<dbReference type="Gene3D" id="3.40.1110.10">
    <property type="entry name" value="Calcium-transporting ATPase, cytoplasmic domain N"/>
    <property type="match status" value="1"/>
</dbReference>
<dbReference type="Gene3D" id="1.20.1110.10">
    <property type="entry name" value="Calcium-transporting ATPase, transmembrane domain"/>
    <property type="match status" value="1"/>
</dbReference>
<keyword evidence="13" id="KW-1185">Reference proteome</keyword>
<dbReference type="SUPFAM" id="SSF81653">
    <property type="entry name" value="Calcium ATPase, transduction domain A"/>
    <property type="match status" value="1"/>
</dbReference>
<evidence type="ECO:0000256" key="7">
    <source>
        <dbReference type="ARBA" id="ARBA00023136"/>
    </source>
</evidence>
<dbReference type="Gene3D" id="3.40.50.1000">
    <property type="entry name" value="HAD superfamily/HAD-like"/>
    <property type="match status" value="1"/>
</dbReference>
<name>A0ABV4CG49_9PSEU</name>
<evidence type="ECO:0000259" key="11">
    <source>
        <dbReference type="SMART" id="SM00831"/>
    </source>
</evidence>
<dbReference type="EMBL" id="JBGEHV010000007">
    <property type="protein sequence ID" value="MEY8038977.1"/>
    <property type="molecule type" value="Genomic_DNA"/>
</dbReference>
<feature type="compositionally biased region" description="Low complexity" evidence="9">
    <location>
        <begin position="1423"/>
        <end position="1434"/>
    </location>
</feature>
<organism evidence="12 13">
    <name type="scientific">Saccharopolyspora cebuensis</name>
    <dbReference type="NCBI Taxonomy" id="418759"/>
    <lineage>
        <taxon>Bacteria</taxon>
        <taxon>Bacillati</taxon>
        <taxon>Actinomycetota</taxon>
        <taxon>Actinomycetes</taxon>
        <taxon>Pseudonocardiales</taxon>
        <taxon>Pseudonocardiaceae</taxon>
        <taxon>Saccharopolyspora</taxon>
    </lineage>
</organism>
<evidence type="ECO:0000256" key="6">
    <source>
        <dbReference type="ARBA" id="ARBA00022989"/>
    </source>
</evidence>
<reference evidence="12 13" key="1">
    <citation type="submission" date="2024-08" db="EMBL/GenBank/DDBJ databases">
        <title>Genome mining of Saccharopolyspora cebuensis PGLac3 from Nigerian medicinal plant.</title>
        <authorList>
            <person name="Ezeobiora C.E."/>
            <person name="Igbokwe N.H."/>
            <person name="Amin D.H."/>
            <person name="Mendie U.E."/>
        </authorList>
    </citation>
    <scope>NUCLEOTIDE SEQUENCE [LARGE SCALE GENOMIC DNA]</scope>
    <source>
        <strain evidence="12 13">PGLac3</strain>
    </source>
</reference>
<dbReference type="SFLD" id="SFLDG00002">
    <property type="entry name" value="C1.7:_P-type_atpase_like"/>
    <property type="match status" value="1"/>
</dbReference>
<dbReference type="Proteomes" id="UP001564626">
    <property type="component" value="Unassembled WGS sequence"/>
</dbReference>
<protein>
    <submittedName>
        <fullName evidence="12">HAD-IC family P-type ATPase</fullName>
    </submittedName>
</protein>
<comment type="catalytic activity">
    <reaction evidence="8">
        <text>ATP + H2O = ADP + phosphate + H(+)</text>
        <dbReference type="Rhea" id="RHEA:13065"/>
        <dbReference type="ChEBI" id="CHEBI:15377"/>
        <dbReference type="ChEBI" id="CHEBI:15378"/>
        <dbReference type="ChEBI" id="CHEBI:30616"/>
        <dbReference type="ChEBI" id="CHEBI:43474"/>
        <dbReference type="ChEBI" id="CHEBI:456216"/>
    </reaction>
</comment>
<dbReference type="NCBIfam" id="TIGR01494">
    <property type="entry name" value="ATPase_P-type"/>
    <property type="match status" value="2"/>
</dbReference>
<evidence type="ECO:0000313" key="13">
    <source>
        <dbReference type="Proteomes" id="UP001564626"/>
    </source>
</evidence>
<gene>
    <name evidence="12" type="ORF">AB8O55_06180</name>
</gene>
<dbReference type="SFLD" id="SFLDS00003">
    <property type="entry name" value="Haloacid_Dehalogenase"/>
    <property type="match status" value="1"/>
</dbReference>
<evidence type="ECO:0000256" key="1">
    <source>
        <dbReference type="ARBA" id="ARBA00004651"/>
    </source>
</evidence>
<evidence type="ECO:0000256" key="4">
    <source>
        <dbReference type="ARBA" id="ARBA00022840"/>
    </source>
</evidence>
<dbReference type="InterPro" id="IPR001757">
    <property type="entry name" value="P_typ_ATPase"/>
</dbReference>
<evidence type="ECO:0000256" key="10">
    <source>
        <dbReference type="SAM" id="Phobius"/>
    </source>
</evidence>
<proteinExistence type="predicted"/>
<evidence type="ECO:0000256" key="2">
    <source>
        <dbReference type="ARBA" id="ARBA00022692"/>
    </source>
</evidence>
<feature type="domain" description="Cation-transporting P-type ATPase N-terminal" evidence="11">
    <location>
        <begin position="600"/>
        <end position="670"/>
    </location>
</feature>
<dbReference type="SFLD" id="SFLDF00027">
    <property type="entry name" value="p-type_atpase"/>
    <property type="match status" value="1"/>
</dbReference>
<feature type="region of interest" description="Disordered" evidence="9">
    <location>
        <begin position="228"/>
        <end position="248"/>
    </location>
</feature>
<feature type="compositionally biased region" description="Pro residues" evidence="9">
    <location>
        <begin position="239"/>
        <end position="248"/>
    </location>
</feature>
<keyword evidence="2 10" id="KW-0812">Transmembrane</keyword>
<keyword evidence="6 10" id="KW-1133">Transmembrane helix</keyword>
<evidence type="ECO:0000256" key="8">
    <source>
        <dbReference type="ARBA" id="ARBA00049360"/>
    </source>
</evidence>
<accession>A0ABV4CG49</accession>
<keyword evidence="3" id="KW-0547">Nucleotide-binding</keyword>
<dbReference type="Pfam" id="PF00702">
    <property type="entry name" value="Hydrolase"/>
    <property type="match status" value="1"/>
</dbReference>
<dbReference type="InterPro" id="IPR059000">
    <property type="entry name" value="ATPase_P-type_domA"/>
</dbReference>
<dbReference type="InterPro" id="IPR008250">
    <property type="entry name" value="ATPase_P-typ_transduc_dom_A_sf"/>
</dbReference>
<evidence type="ECO:0000313" key="12">
    <source>
        <dbReference type="EMBL" id="MEY8038977.1"/>
    </source>
</evidence>
<dbReference type="SMART" id="SM00831">
    <property type="entry name" value="Cation_ATPase_N"/>
    <property type="match status" value="1"/>
</dbReference>
<comment type="caution">
    <text evidence="12">The sequence shown here is derived from an EMBL/GenBank/DDBJ whole genome shotgun (WGS) entry which is preliminary data.</text>
</comment>
<feature type="region of interest" description="Disordered" evidence="9">
    <location>
        <begin position="1423"/>
        <end position="1451"/>
    </location>
</feature>
<dbReference type="SUPFAM" id="SSF56784">
    <property type="entry name" value="HAD-like"/>
    <property type="match status" value="1"/>
</dbReference>
<dbReference type="InterPro" id="IPR023298">
    <property type="entry name" value="ATPase_P-typ_TM_dom_sf"/>
</dbReference>
<dbReference type="PANTHER" id="PTHR42861">
    <property type="entry name" value="CALCIUM-TRANSPORTING ATPASE"/>
    <property type="match status" value="1"/>
</dbReference>
<dbReference type="SUPFAM" id="SSF81665">
    <property type="entry name" value="Calcium ATPase, transmembrane domain M"/>
    <property type="match status" value="1"/>
</dbReference>
<feature type="transmembrane region" description="Helical" evidence="10">
    <location>
        <begin position="1397"/>
        <end position="1416"/>
    </location>
</feature>
<dbReference type="PRINTS" id="PR00119">
    <property type="entry name" value="CATATPASE"/>
</dbReference>
<dbReference type="InterPro" id="IPR023299">
    <property type="entry name" value="ATPase_P-typ_cyto_dom_N"/>
</dbReference>
<sequence length="1451" mass="148677">MPLHRLWSRAAEVVAPVLAAARDRATTDRRTWRGRHSHLEVRGLHERSADDAVRALGDRLRGVEGVRAVEVNRVLGRVVVDHDPAEVAVAVLTRVLAEVEAEHGLHDTERAPSGTAHPGDPDALLRDAGALALSALGFGYSLLGSLLPFRATSPVVPAAVSLVDSVPWLRAGAERVLGREGCDVALAVGGAVSNGLAQRPLGVLADLGGRFCAARESVARGQAWARHEPGAEHGCGPVPGEPRPVPLPGGPVERVASTSGGAALGGWAATLAATRDRQRALAVLLAATPRAAKAGREAFAAQLTSTATERGALVLQPDALRRLDRVDTVVFDAAALLTGRRVVERVIPLADRDAAELFAVAGDLVDPDGEIVAHGGWTLTAHSGSSGLPASVLGEVRAELARGAEIFLLRDREEPAAVVVLVAELDPLAESLVEVAGEHAAVLISGRGTRLDHRLDVDGAVAGGTRLPGEVRRLQREGAVVAVVSARDGAALLAADVGIGASGPAAPVWAADVLCPTPALVHFLLAAQGGARRASTRAAALSAVGSAVGAFFAAFGPASGAPGRAGMPCHAATLAALLTGTWIGWRVAGRAPPVPRERTPWHAMTPEAVLRTLAGSREGLSAAEARRRTEPAGEARQAPIGLLAATTEALITPITSVLGAGAVVSAGLGSVTDAALICGVLLTGAVIEGVQRVHAERELSRLREPDRSTARRRRGGEVEEVPTTELVPGDVIELRAGDAVPADARLLAAESLEVDESGLTGESLPAAKRVEPTAAVTVGDRTCMVYRGTSVAGGSGSAVVVATGERTEVGRTARAATAPHRRDTGVQRRLGELTHRFLPLSIGAGGLMLAVDLLRGVPAAESVSRSVGLAVAAVPEGLPFVATLAEMAAARRLSRRGVVVRTPDTVEALGRVDALCFDKTGTLTQGRITLGAASDGRTGCDPADAPGIVAAAARACPRPDGSPLPHPTDQAILDGAAAHDLLPDAPVLAELPFEPSRGFHASHTAGLLSVKGAPEVVLRRCTRHAGGEFDDAARAEAEAALDGMARRGFRVLAIAERPVPPDFELSDPTTGELELLGFLGLADPVHPAAAAAVARLGRAGVDVMMITGDHPSTAEAIAADLDLLDGRGVLTGAELDELDDERLTARLADVAVFARVSPAQKARIVDRLRAAGRVVAMTGDGANDVPAIGLAQVGIAFGSRAAPAARESADLVVGEDRIETLTEGIVEGRGMWSSVRDALALLLGGNLGEIGYAVVGGGISPAAPLNTRQLLVVNMLTDVLPAMAIAVRPPPEATPDKLLAEGPDASLGSALIKDVRTRAVATAAAATLTWLATRALGTPSQARTAALVALVSTQLAQTVATRGRTPVVLAAGVGSMVVLAGLVQLPGVSWFSGNTPLFPHHWAIALTIAALAAVAVRLRRPAPARGEAPRNGPAELPRVAAAEPTGALTPR</sequence>
<dbReference type="InterPro" id="IPR018303">
    <property type="entry name" value="ATPase_P-typ_P_site"/>
</dbReference>
<dbReference type="InterPro" id="IPR006068">
    <property type="entry name" value="ATPase_P-typ_cation-transptr_C"/>
</dbReference>
<comment type="subcellular location">
    <subcellularLocation>
        <location evidence="1">Cell membrane</location>
        <topology evidence="1">Multi-pass membrane protein</topology>
    </subcellularLocation>
</comment>
<keyword evidence="7 10" id="KW-0472">Membrane</keyword>
<dbReference type="Gene3D" id="2.70.150.10">
    <property type="entry name" value="Calcium-transporting ATPase, cytoplasmic transduction domain A"/>
    <property type="match status" value="1"/>
</dbReference>
<keyword evidence="5" id="KW-1278">Translocase</keyword>
<feature type="transmembrane region" description="Helical" evidence="10">
    <location>
        <begin position="1367"/>
        <end position="1385"/>
    </location>
</feature>
<dbReference type="PRINTS" id="PR00120">
    <property type="entry name" value="HATPASE"/>
</dbReference>
<keyword evidence="4" id="KW-0067">ATP-binding</keyword>
<dbReference type="RefSeq" id="WP_345366408.1">
    <property type="nucleotide sequence ID" value="NZ_BAABII010000016.1"/>
</dbReference>
<dbReference type="Pfam" id="PF00689">
    <property type="entry name" value="Cation_ATPase_C"/>
    <property type="match status" value="1"/>
</dbReference>
<dbReference type="InterPro" id="IPR044492">
    <property type="entry name" value="P_typ_ATPase_HD_dom"/>
</dbReference>
<dbReference type="InterPro" id="IPR004014">
    <property type="entry name" value="ATPase_P-typ_cation-transptr_N"/>
</dbReference>
<dbReference type="InterPro" id="IPR023214">
    <property type="entry name" value="HAD_sf"/>
</dbReference>
<dbReference type="InterPro" id="IPR036412">
    <property type="entry name" value="HAD-like_sf"/>
</dbReference>
<dbReference type="Pfam" id="PF00122">
    <property type="entry name" value="E1-E2_ATPase"/>
    <property type="match status" value="1"/>
</dbReference>